<dbReference type="Pfam" id="PF20242">
    <property type="entry name" value="Emfourin"/>
    <property type="match status" value="1"/>
</dbReference>
<protein>
    <submittedName>
        <fullName evidence="1">Uncharacterized protein</fullName>
    </submittedName>
</protein>
<dbReference type="EMBL" id="CADCUY010000545">
    <property type="protein sequence ID" value="CAA9433414.1"/>
    <property type="molecule type" value="Genomic_DNA"/>
</dbReference>
<sequence>MSRTGRVPGAAEAREVGPVRIAVSRSGGVAGMVRRAEVDTDGLDDPAPWLSLADRAVPLPEPPAPGRARDAFTWTIELGDHRAVLPDRAVTGPLRDLAERTLAHGRSPGR</sequence>
<accession>A0A6J4Q3U8</accession>
<reference evidence="1" key="1">
    <citation type="submission" date="2020-02" db="EMBL/GenBank/DDBJ databases">
        <authorList>
            <person name="Meier V. D."/>
        </authorList>
    </citation>
    <scope>NUCLEOTIDE SEQUENCE</scope>
    <source>
        <strain evidence="1">AVDCRST_MAG35</strain>
    </source>
</reference>
<dbReference type="InterPro" id="IPR049457">
    <property type="entry name" value="Emfourin"/>
</dbReference>
<name>A0A6J4Q3U8_9ACTN</name>
<gene>
    <name evidence="1" type="ORF">AVDCRST_MAG35-2758</name>
</gene>
<organism evidence="1">
    <name type="scientific">uncultured Quadrisphaera sp</name>
    <dbReference type="NCBI Taxonomy" id="904978"/>
    <lineage>
        <taxon>Bacteria</taxon>
        <taxon>Bacillati</taxon>
        <taxon>Actinomycetota</taxon>
        <taxon>Actinomycetes</taxon>
        <taxon>Kineosporiales</taxon>
        <taxon>Kineosporiaceae</taxon>
        <taxon>Quadrisphaera</taxon>
        <taxon>environmental samples</taxon>
    </lineage>
</organism>
<dbReference type="AlphaFoldDB" id="A0A6J4Q3U8"/>
<evidence type="ECO:0000313" key="1">
    <source>
        <dbReference type="EMBL" id="CAA9433414.1"/>
    </source>
</evidence>
<proteinExistence type="predicted"/>